<dbReference type="NCBIfam" id="NF006423">
    <property type="entry name" value="PRK08674.1-2"/>
    <property type="match status" value="1"/>
</dbReference>
<dbReference type="InterPro" id="IPR035484">
    <property type="entry name" value="SIS_PGI/PMI_1"/>
</dbReference>
<dbReference type="PROSITE" id="PS51464">
    <property type="entry name" value="SIS"/>
    <property type="match status" value="1"/>
</dbReference>
<dbReference type="AlphaFoldDB" id="A0A381RFH9"/>
<name>A0A381RFH9_9ZZZZ</name>
<accession>A0A381RFH9</accession>
<dbReference type="GO" id="GO:0097367">
    <property type="term" value="F:carbohydrate derivative binding"/>
    <property type="evidence" value="ECO:0007669"/>
    <property type="project" value="InterPro"/>
</dbReference>
<dbReference type="GO" id="GO:1901135">
    <property type="term" value="P:carbohydrate derivative metabolic process"/>
    <property type="evidence" value="ECO:0007669"/>
    <property type="project" value="InterPro"/>
</dbReference>
<gene>
    <name evidence="4" type="ORF">METZ01_LOCUS43410</name>
</gene>
<dbReference type="Pfam" id="PF10432">
    <property type="entry name" value="bact-PGI_C"/>
    <property type="match status" value="1"/>
</dbReference>
<dbReference type="CDD" id="cd05017">
    <property type="entry name" value="SIS_PGI_PMI_1"/>
    <property type="match status" value="1"/>
</dbReference>
<dbReference type="SUPFAM" id="SSF53697">
    <property type="entry name" value="SIS domain"/>
    <property type="match status" value="1"/>
</dbReference>
<dbReference type="NCBIfam" id="TIGR02128">
    <property type="entry name" value="G6PI_arch"/>
    <property type="match status" value="1"/>
</dbReference>
<evidence type="ECO:0000259" key="3">
    <source>
        <dbReference type="PROSITE" id="PS51464"/>
    </source>
</evidence>
<reference evidence="4" key="1">
    <citation type="submission" date="2018-05" db="EMBL/GenBank/DDBJ databases">
        <authorList>
            <person name="Lanie J.A."/>
            <person name="Ng W.-L."/>
            <person name="Kazmierczak K.M."/>
            <person name="Andrzejewski T.M."/>
            <person name="Davidsen T.M."/>
            <person name="Wayne K.J."/>
            <person name="Tettelin H."/>
            <person name="Glass J.I."/>
            <person name="Rusch D."/>
            <person name="Podicherti R."/>
            <person name="Tsui H.-C.T."/>
            <person name="Winkler M.E."/>
        </authorList>
    </citation>
    <scope>NUCLEOTIDE SEQUENCE</scope>
</reference>
<dbReference type="GO" id="GO:0004347">
    <property type="term" value="F:glucose-6-phosphate isomerase activity"/>
    <property type="evidence" value="ECO:0007669"/>
    <property type="project" value="InterPro"/>
</dbReference>
<feature type="domain" description="SIS" evidence="3">
    <location>
        <begin position="24"/>
        <end position="173"/>
    </location>
</feature>
<dbReference type="GO" id="GO:0004476">
    <property type="term" value="F:mannose-6-phosphate isomerase activity"/>
    <property type="evidence" value="ECO:0007669"/>
    <property type="project" value="InterPro"/>
</dbReference>
<organism evidence="4">
    <name type="scientific">marine metagenome</name>
    <dbReference type="NCBI Taxonomy" id="408172"/>
    <lineage>
        <taxon>unclassified sequences</taxon>
        <taxon>metagenomes</taxon>
        <taxon>ecological metagenomes</taxon>
    </lineage>
</organism>
<dbReference type="Pfam" id="PF01380">
    <property type="entry name" value="SIS"/>
    <property type="match status" value="1"/>
</dbReference>
<evidence type="ECO:0000256" key="1">
    <source>
        <dbReference type="ARBA" id="ARBA00010523"/>
    </source>
</evidence>
<dbReference type="InterPro" id="IPR001347">
    <property type="entry name" value="SIS_dom"/>
</dbReference>
<dbReference type="InterPro" id="IPR046348">
    <property type="entry name" value="SIS_dom_sf"/>
</dbReference>
<dbReference type="GO" id="GO:0005975">
    <property type="term" value="P:carbohydrate metabolic process"/>
    <property type="evidence" value="ECO:0007669"/>
    <property type="project" value="InterPro"/>
</dbReference>
<dbReference type="InterPro" id="IPR019490">
    <property type="entry name" value="Glu6P/Mann6P_isomerase_C"/>
</dbReference>
<dbReference type="EMBL" id="UINC01001903">
    <property type="protein sequence ID" value="SUZ90556.1"/>
    <property type="molecule type" value="Genomic_DNA"/>
</dbReference>
<evidence type="ECO:0000256" key="2">
    <source>
        <dbReference type="ARBA" id="ARBA00023235"/>
    </source>
</evidence>
<proteinExistence type="inferred from homology"/>
<keyword evidence="2" id="KW-0413">Isomerase</keyword>
<comment type="similarity">
    <text evidence="1">Belongs to the PGI/PMI family.</text>
</comment>
<protein>
    <recommendedName>
        <fullName evidence="3">SIS domain-containing protein</fullName>
    </recommendedName>
</protein>
<sequence>MFKAIWEFPENIQEALEIGAGITLHNQYENIDHILIAGMGGSAIGGDVVSVLENESLKVPFQVVRGYTCPSWVNENTLVICSSYSGNTEETLSALDHALEKEAQICGITTGGELAERLHSLHKDVVKIPAGLQPRAALAFSFVPMIKLLEKAGIISSSLDDWIQEAVHTLKEARKTYSKDRDTNPVYHLAERVKERIPVIYADSSTLGVAAVRLKGQLAENSKILAWYNELPELNHNEIVGWENNADIFQRLFVLWLMDRDDHERVQHRQEITRTLLQEAGVDQIAISVPGNLFQERFLHMIHYGDWLSYWCAILHGTDPSPVVKIAHLKQELADRK</sequence>
<dbReference type="CDD" id="cd05637">
    <property type="entry name" value="SIS_PGI_PMI_2"/>
    <property type="match status" value="1"/>
</dbReference>
<evidence type="ECO:0000313" key="4">
    <source>
        <dbReference type="EMBL" id="SUZ90556.1"/>
    </source>
</evidence>
<dbReference type="Gene3D" id="3.40.50.10490">
    <property type="entry name" value="Glucose-6-phosphate isomerase like protein, domain 1"/>
    <property type="match status" value="2"/>
</dbReference>
<dbReference type="NCBIfam" id="NF006426">
    <property type="entry name" value="PRK08674.1-6"/>
    <property type="match status" value="1"/>
</dbReference>